<dbReference type="PANTHER" id="PTHR12428">
    <property type="entry name" value="OXA1"/>
    <property type="match status" value="1"/>
</dbReference>
<keyword evidence="6 10" id="KW-1133">Transmembrane helix</keyword>
<name>A0A328U0R1_9BACL</name>
<feature type="domain" description="Membrane insertase YidC/Oxa/ALB C-terminal" evidence="11">
    <location>
        <begin position="34"/>
        <end position="220"/>
    </location>
</feature>
<feature type="transmembrane region" description="Helical" evidence="10">
    <location>
        <begin position="142"/>
        <end position="168"/>
    </location>
</feature>
<dbReference type="RefSeq" id="WP_112881858.1">
    <property type="nucleotide sequence ID" value="NZ_QLUW01000002.1"/>
</dbReference>
<dbReference type="PRINTS" id="PR00701">
    <property type="entry name" value="60KDINNERMP"/>
</dbReference>
<gene>
    <name evidence="12" type="ORF">DL346_09220</name>
</gene>
<dbReference type="GO" id="GO:0005886">
    <property type="term" value="C:plasma membrane"/>
    <property type="evidence" value="ECO:0007669"/>
    <property type="project" value="UniProtKB-SubCell"/>
</dbReference>
<evidence type="ECO:0000256" key="9">
    <source>
        <dbReference type="RuleBase" id="RU003945"/>
    </source>
</evidence>
<comment type="subcellular location">
    <subcellularLocation>
        <location evidence="1">Cell membrane</location>
        <topology evidence="1">Multi-pass membrane protein</topology>
    </subcellularLocation>
    <subcellularLocation>
        <location evidence="9">Membrane</location>
        <topology evidence="9">Multi-pass membrane protein</topology>
    </subcellularLocation>
</comment>
<keyword evidence="5" id="KW-0653">Protein transport</keyword>
<dbReference type="InterPro" id="IPR028055">
    <property type="entry name" value="YidC/Oxa/ALB_C"/>
</dbReference>
<feature type="transmembrane region" description="Helical" evidence="10">
    <location>
        <begin position="26"/>
        <end position="49"/>
    </location>
</feature>
<dbReference type="GO" id="GO:0015031">
    <property type="term" value="P:protein transport"/>
    <property type="evidence" value="ECO:0007669"/>
    <property type="project" value="UniProtKB-KW"/>
</dbReference>
<accession>A0A328U0R1</accession>
<sequence length="241" mass="27180">MLNMYAQVGVFHQYVVSPFSWLIDHFAAWFGGSFGLALIAITILVRLALMPFMIKQYKQQQLMRIKMTAMQPEINAIKEKYANSNDPDKQRKLTEETMAVYSKHKYNPLNLGCLPMLLQIPLLTGLYYAIRSNPEMSSHNFLWFQLGTSDLILPFLAAGVYLIQALIAKSSMPQTESTKGMGWIMYLSPVMMGIFSFTSPAALPLYWCIGGLILIGQSLLSKWMYPQERIAALSESVSPSS</sequence>
<proteinExistence type="inferred from homology"/>
<feature type="transmembrane region" description="Helical" evidence="10">
    <location>
        <begin position="109"/>
        <end position="130"/>
    </location>
</feature>
<dbReference type="EMBL" id="QLUW01000002">
    <property type="protein sequence ID" value="RAP75632.1"/>
    <property type="molecule type" value="Genomic_DNA"/>
</dbReference>
<comment type="caution">
    <text evidence="12">The sequence shown here is derived from an EMBL/GenBank/DDBJ whole genome shotgun (WGS) entry which is preliminary data.</text>
</comment>
<evidence type="ECO:0000256" key="8">
    <source>
        <dbReference type="ARBA" id="ARBA00023186"/>
    </source>
</evidence>
<dbReference type="AlphaFoldDB" id="A0A328U0R1"/>
<reference evidence="12 13" key="1">
    <citation type="submission" date="2018-06" db="EMBL/GenBank/DDBJ databases">
        <title>Paenibacillus montanisoli sp. nov., isolated from mountain area soil.</title>
        <authorList>
            <person name="Wu M."/>
        </authorList>
    </citation>
    <scope>NUCLEOTIDE SEQUENCE [LARGE SCALE GENOMIC DNA]</scope>
    <source>
        <strain evidence="12 13">RA17</strain>
    </source>
</reference>
<evidence type="ECO:0000313" key="12">
    <source>
        <dbReference type="EMBL" id="RAP75632.1"/>
    </source>
</evidence>
<evidence type="ECO:0000259" key="11">
    <source>
        <dbReference type="Pfam" id="PF02096"/>
    </source>
</evidence>
<evidence type="ECO:0000256" key="1">
    <source>
        <dbReference type="ARBA" id="ARBA00004651"/>
    </source>
</evidence>
<keyword evidence="4 9" id="KW-0812">Transmembrane</keyword>
<evidence type="ECO:0000256" key="7">
    <source>
        <dbReference type="ARBA" id="ARBA00023136"/>
    </source>
</evidence>
<evidence type="ECO:0000256" key="4">
    <source>
        <dbReference type="ARBA" id="ARBA00022692"/>
    </source>
</evidence>
<organism evidence="12 13">
    <name type="scientific">Paenibacillus montanisoli</name>
    <dbReference type="NCBI Taxonomy" id="2081970"/>
    <lineage>
        <taxon>Bacteria</taxon>
        <taxon>Bacillati</taxon>
        <taxon>Bacillota</taxon>
        <taxon>Bacilli</taxon>
        <taxon>Bacillales</taxon>
        <taxon>Paenibacillaceae</taxon>
        <taxon>Paenibacillus</taxon>
    </lineage>
</organism>
<evidence type="ECO:0000256" key="10">
    <source>
        <dbReference type="SAM" id="Phobius"/>
    </source>
</evidence>
<dbReference type="NCBIfam" id="TIGR03592">
    <property type="entry name" value="yidC_oxa1_cterm"/>
    <property type="match status" value="1"/>
</dbReference>
<keyword evidence="7 10" id="KW-0472">Membrane</keyword>
<evidence type="ECO:0000256" key="6">
    <source>
        <dbReference type="ARBA" id="ARBA00022989"/>
    </source>
</evidence>
<evidence type="ECO:0000256" key="3">
    <source>
        <dbReference type="ARBA" id="ARBA00022475"/>
    </source>
</evidence>
<dbReference type="InterPro" id="IPR001708">
    <property type="entry name" value="YidC/ALB3/OXA1/COX18"/>
</dbReference>
<keyword evidence="13" id="KW-1185">Reference proteome</keyword>
<keyword evidence="8" id="KW-0143">Chaperone</keyword>
<keyword evidence="2" id="KW-0813">Transport</keyword>
<dbReference type="CDD" id="cd20070">
    <property type="entry name" value="5TM_YidC_Alb3"/>
    <property type="match status" value="1"/>
</dbReference>
<dbReference type="OrthoDB" id="9780552at2"/>
<dbReference type="Proteomes" id="UP000249260">
    <property type="component" value="Unassembled WGS sequence"/>
</dbReference>
<keyword evidence="3" id="KW-1003">Cell membrane</keyword>
<evidence type="ECO:0000313" key="13">
    <source>
        <dbReference type="Proteomes" id="UP000249260"/>
    </source>
</evidence>
<dbReference type="GO" id="GO:0032977">
    <property type="term" value="F:membrane insertase activity"/>
    <property type="evidence" value="ECO:0007669"/>
    <property type="project" value="InterPro"/>
</dbReference>
<feature type="transmembrane region" description="Helical" evidence="10">
    <location>
        <begin position="203"/>
        <end position="220"/>
    </location>
</feature>
<evidence type="ECO:0000256" key="2">
    <source>
        <dbReference type="ARBA" id="ARBA00022448"/>
    </source>
</evidence>
<comment type="similarity">
    <text evidence="9">Belongs to the OXA1/ALB3/YidC family.</text>
</comment>
<evidence type="ECO:0000256" key="5">
    <source>
        <dbReference type="ARBA" id="ARBA00022927"/>
    </source>
</evidence>
<dbReference type="PANTHER" id="PTHR12428:SF65">
    <property type="entry name" value="CYTOCHROME C OXIDASE ASSEMBLY PROTEIN COX18, MITOCHONDRIAL"/>
    <property type="match status" value="1"/>
</dbReference>
<dbReference type="GO" id="GO:0051205">
    <property type="term" value="P:protein insertion into membrane"/>
    <property type="evidence" value="ECO:0007669"/>
    <property type="project" value="TreeGrafter"/>
</dbReference>
<dbReference type="InterPro" id="IPR047196">
    <property type="entry name" value="YidC_ALB_C"/>
</dbReference>
<protein>
    <submittedName>
        <fullName evidence="12">OxaA</fullName>
    </submittedName>
</protein>
<dbReference type="Pfam" id="PF02096">
    <property type="entry name" value="60KD_IMP"/>
    <property type="match status" value="1"/>
</dbReference>